<feature type="transmembrane region" description="Helical" evidence="1">
    <location>
        <begin position="21"/>
        <end position="42"/>
    </location>
</feature>
<feature type="transmembrane region" description="Helical" evidence="1">
    <location>
        <begin position="239"/>
        <end position="260"/>
    </location>
</feature>
<evidence type="ECO:0008006" key="4">
    <source>
        <dbReference type="Google" id="ProtNLM"/>
    </source>
</evidence>
<keyword evidence="1" id="KW-0472">Membrane</keyword>
<dbReference type="EMBL" id="LLVT01000002">
    <property type="protein sequence ID" value="KSW10895.1"/>
    <property type="molecule type" value="Genomic_DNA"/>
</dbReference>
<comment type="caution">
    <text evidence="2">The sequence shown here is derived from an EMBL/GenBank/DDBJ whole genome shotgun (WGS) entry which is preliminary data.</text>
</comment>
<reference evidence="2 3" key="1">
    <citation type="submission" date="2015-10" db="EMBL/GenBank/DDBJ databases">
        <title>Draft Genome of Actinomyces odontolyticus subsp. actinosynbacter strain XH001.</title>
        <authorList>
            <person name="Mclean J.S."/>
            <person name="He X."/>
        </authorList>
    </citation>
    <scope>NUCLEOTIDE SEQUENCE [LARGE SCALE GENOMIC DNA]</scope>
    <source>
        <strain evidence="2 3">XH001</strain>
    </source>
</reference>
<gene>
    <name evidence="2" type="ORF">APY09_05315</name>
</gene>
<dbReference type="OrthoDB" id="4399269at2"/>
<dbReference type="Proteomes" id="UP000054686">
    <property type="component" value="Unassembled WGS sequence"/>
</dbReference>
<protein>
    <recommendedName>
        <fullName evidence="4">ABC-2 family transporter protein</fullName>
    </recommendedName>
</protein>
<accession>A0A0V8RS04</accession>
<proteinExistence type="predicted"/>
<feature type="transmembrane region" description="Helical" evidence="1">
    <location>
        <begin position="48"/>
        <end position="70"/>
    </location>
</feature>
<evidence type="ECO:0000313" key="2">
    <source>
        <dbReference type="EMBL" id="KSW10895.1"/>
    </source>
</evidence>
<evidence type="ECO:0000313" key="3">
    <source>
        <dbReference type="Proteomes" id="UP000054686"/>
    </source>
</evidence>
<feature type="transmembrane region" description="Helical" evidence="1">
    <location>
        <begin position="99"/>
        <end position="123"/>
    </location>
</feature>
<dbReference type="RefSeq" id="WP_060566522.1">
    <property type="nucleotide sequence ID" value="NZ_CP040006.1"/>
</dbReference>
<keyword evidence="1" id="KW-0812">Transmembrane</keyword>
<name>A0A0V8RS04_9ACTO</name>
<keyword evidence="1" id="KW-1133">Transmembrane helix</keyword>
<feature type="transmembrane region" description="Helical" evidence="1">
    <location>
        <begin position="181"/>
        <end position="200"/>
    </location>
</feature>
<feature type="transmembrane region" description="Helical" evidence="1">
    <location>
        <begin position="143"/>
        <end position="169"/>
    </location>
</feature>
<organism evidence="2 3">
    <name type="scientific">Schaalia odontolytica</name>
    <dbReference type="NCBI Taxonomy" id="1660"/>
    <lineage>
        <taxon>Bacteria</taxon>
        <taxon>Bacillati</taxon>
        <taxon>Actinomycetota</taxon>
        <taxon>Actinomycetes</taxon>
        <taxon>Actinomycetales</taxon>
        <taxon>Actinomycetaceae</taxon>
        <taxon>Schaalia</taxon>
    </lineage>
</organism>
<evidence type="ECO:0000256" key="1">
    <source>
        <dbReference type="SAM" id="Phobius"/>
    </source>
</evidence>
<dbReference type="AlphaFoldDB" id="A0A0V8RS04"/>
<sequence length="270" mass="28394">MYAKLLAYEIRSRAVADARSFGAFIVTIAVASGIVAAGLPGISGSTAVLAYALCSLTPVACAIAAMADYWKTLYGQRGYFTMSLPISGKVIFWAKNTRIMIECLLALVLAVGGILAVASAAAWSDGISLAEYTAGPRSLVAGVPTSTVALMIAVQVILSMSWVVQACAAMTIGAEGRFNHLGFGAPIIGFVLLYIVNQVLSTVGTFFLPLSVTTDGHFSTEIMWTSYRATMGTDGHPNVIGIGSYVLVPLFALILGVWASRSIEKHTSLR</sequence>